<dbReference type="Proteomes" id="UP000198329">
    <property type="component" value="Chromosome I"/>
</dbReference>
<keyword evidence="2" id="KW-1185">Reference proteome</keyword>
<reference evidence="1 2" key="1">
    <citation type="submission" date="2015-03" db="EMBL/GenBank/DDBJ databases">
        <authorList>
            <person name="Xie B.-B."/>
            <person name="Rong J.-C."/>
            <person name="Qin Q.-L."/>
            <person name="Zhang Y.-Z."/>
        </authorList>
    </citation>
    <scope>NUCLEOTIDE SEQUENCE [LARGE SCALE GENOMIC DNA]</scope>
    <source>
        <strain evidence="1 2">KMM 661</strain>
    </source>
</reference>
<dbReference type="KEGG" id="png:PNIG_a2304"/>
<dbReference type="EMBL" id="CP011036">
    <property type="protein sequence ID" value="ASM54336.1"/>
    <property type="molecule type" value="Genomic_DNA"/>
</dbReference>
<sequence>MVNSSSKLSHRVFRLTHFGAKVSYIDKSSMDINELEPKDGSVP</sequence>
<name>A0AAC9UIL4_9GAMM</name>
<protein>
    <submittedName>
        <fullName evidence="1">Uncharacterized protein</fullName>
    </submittedName>
</protein>
<proteinExistence type="predicted"/>
<dbReference type="AlphaFoldDB" id="A0AAC9UIL4"/>
<evidence type="ECO:0000313" key="2">
    <source>
        <dbReference type="Proteomes" id="UP000198329"/>
    </source>
</evidence>
<organism evidence="1 2">
    <name type="scientific">Pseudoalteromonas nigrifaciens</name>
    <dbReference type="NCBI Taxonomy" id="28109"/>
    <lineage>
        <taxon>Bacteria</taxon>
        <taxon>Pseudomonadati</taxon>
        <taxon>Pseudomonadota</taxon>
        <taxon>Gammaproteobacteria</taxon>
        <taxon>Alteromonadales</taxon>
        <taxon>Pseudoalteromonadaceae</taxon>
        <taxon>Pseudoalteromonas</taxon>
    </lineage>
</organism>
<accession>A0AAC9UIL4</accession>
<gene>
    <name evidence="1" type="ORF">PNIG_a2304</name>
</gene>
<evidence type="ECO:0000313" key="1">
    <source>
        <dbReference type="EMBL" id="ASM54336.1"/>
    </source>
</evidence>